<dbReference type="PANTHER" id="PTHR43267:SF1">
    <property type="entry name" value="TRNA THREONYLCARBAMOYLADENOSINE DEHYDRATASE"/>
    <property type="match status" value="1"/>
</dbReference>
<dbReference type="InterPro" id="IPR045886">
    <property type="entry name" value="ThiF/MoeB/HesA"/>
</dbReference>
<dbReference type="AlphaFoldDB" id="A0A4P7QH46"/>
<dbReference type="Pfam" id="PF00899">
    <property type="entry name" value="ThiF"/>
    <property type="match status" value="1"/>
</dbReference>
<dbReference type="EC" id="6.1.-.-" evidence="2"/>
<keyword evidence="2" id="KW-0436">Ligase</keyword>
<dbReference type="InterPro" id="IPR000594">
    <property type="entry name" value="ThiF_NAD_FAD-bd"/>
</dbReference>
<dbReference type="OrthoDB" id="9804286at2"/>
<feature type="domain" description="THIF-type NAD/FAD binding fold" evidence="1">
    <location>
        <begin position="7"/>
        <end position="246"/>
    </location>
</feature>
<dbReference type="PANTHER" id="PTHR43267">
    <property type="entry name" value="TRNA THREONYLCARBAMOYLADENOSINE DEHYDRATASE"/>
    <property type="match status" value="1"/>
</dbReference>
<dbReference type="GO" id="GO:0061504">
    <property type="term" value="P:cyclic threonylcarbamoyladenosine biosynthetic process"/>
    <property type="evidence" value="ECO:0007669"/>
    <property type="project" value="TreeGrafter"/>
</dbReference>
<dbReference type="EMBL" id="CP039247">
    <property type="protein sequence ID" value="QCB29111.1"/>
    <property type="molecule type" value="Genomic_DNA"/>
</dbReference>
<proteinExistence type="predicted"/>
<dbReference type="CDD" id="cd00755">
    <property type="entry name" value="YgdL_like"/>
    <property type="match status" value="1"/>
</dbReference>
<protein>
    <submittedName>
        <fullName evidence="2">tRNA threonylcarbamoyladenosine dehydratase</fullName>
        <ecNumber evidence="2">6.1.-.-</ecNumber>
    </submittedName>
</protein>
<keyword evidence="3" id="KW-1185">Reference proteome</keyword>
<dbReference type="GO" id="GO:0061503">
    <property type="term" value="F:tRNA threonylcarbamoyladenosine dehydratase"/>
    <property type="evidence" value="ECO:0007669"/>
    <property type="project" value="TreeGrafter"/>
</dbReference>
<evidence type="ECO:0000313" key="2">
    <source>
        <dbReference type="EMBL" id="QCB29111.1"/>
    </source>
</evidence>
<dbReference type="SUPFAM" id="SSF69572">
    <property type="entry name" value="Activating enzymes of the ubiquitin-like proteins"/>
    <property type="match status" value="1"/>
</dbReference>
<dbReference type="Gene3D" id="3.40.50.720">
    <property type="entry name" value="NAD(P)-binding Rossmann-like Domain"/>
    <property type="match status" value="1"/>
</dbReference>
<dbReference type="KEGG" id="cee:CENDO_09235"/>
<dbReference type="RefSeq" id="WP_136141750.1">
    <property type="nucleotide sequence ID" value="NZ_CP039247.1"/>
</dbReference>
<organism evidence="2 3">
    <name type="scientific">Corynebacterium endometrii</name>
    <dbReference type="NCBI Taxonomy" id="2488819"/>
    <lineage>
        <taxon>Bacteria</taxon>
        <taxon>Bacillati</taxon>
        <taxon>Actinomycetota</taxon>
        <taxon>Actinomycetes</taxon>
        <taxon>Mycobacteriales</taxon>
        <taxon>Corynebacteriaceae</taxon>
        <taxon>Corynebacterium</taxon>
    </lineage>
</organism>
<sequence length="261" mass="28474">MTNPRHARLHLIFGDEGMEKLTSATVMVLGLGGVGSACAEALARGGVGNLIVMDGDVVEESNINRQAVAYGSTIGMKKSEVMEKIIAEINPDCTVTARDVFITKDNIHETFASVSRPDYVLDCLDTVTTKLAIAHWCAEHNIHLISSMGAANKMDPAYLRFAQIRRTGNCPLSKVIRLESQKQGIRGIEVLYSQEEPFRIDHGGSRVKGETLGSMSYMPPIMGKMIAGKAIRRLTGFEEYPNPPRLSAAAKERLAEERANA</sequence>
<evidence type="ECO:0000259" key="1">
    <source>
        <dbReference type="Pfam" id="PF00899"/>
    </source>
</evidence>
<gene>
    <name evidence="2" type="primary">tcdA</name>
    <name evidence="2" type="ORF">CENDO_09235</name>
</gene>
<evidence type="ECO:0000313" key="3">
    <source>
        <dbReference type="Proteomes" id="UP000296352"/>
    </source>
</evidence>
<dbReference type="GO" id="GO:0008641">
    <property type="term" value="F:ubiquitin-like modifier activating enzyme activity"/>
    <property type="evidence" value="ECO:0007669"/>
    <property type="project" value="InterPro"/>
</dbReference>
<name>A0A4P7QH46_9CORY</name>
<dbReference type="InterPro" id="IPR035985">
    <property type="entry name" value="Ubiquitin-activating_enz"/>
</dbReference>
<reference evidence="2 3" key="1">
    <citation type="submission" date="2019-04" db="EMBL/GenBank/DDBJ databases">
        <title>Corynebacterium endometrii sp. nov., isolated from the uterus of a cow with endometritis.</title>
        <authorList>
            <person name="Ballas P."/>
            <person name="Ruckert C."/>
            <person name="Wagener K."/>
            <person name="Drillich M."/>
            <person name="Kaempfer P."/>
            <person name="Busse H.-J."/>
            <person name="Ehling-Schulz M."/>
        </authorList>
    </citation>
    <scope>NUCLEOTIDE SEQUENCE [LARGE SCALE GENOMIC DNA]</scope>
    <source>
        <strain evidence="2 3">LMM-1653</strain>
    </source>
</reference>
<dbReference type="Proteomes" id="UP000296352">
    <property type="component" value="Chromosome"/>
</dbReference>
<accession>A0A4P7QH46</accession>